<proteinExistence type="predicted"/>
<accession>A0A0Q0AX36</accession>
<gene>
    <name evidence="1" type="ORF">ALO44_00158</name>
    <name evidence="2" type="ORF">RA271_12880</name>
</gene>
<dbReference type="AlphaFoldDB" id="A0A0Q0AX36"/>
<protein>
    <submittedName>
        <fullName evidence="1">Uncharacterized protein</fullName>
    </submittedName>
</protein>
<reference evidence="1 3" key="1">
    <citation type="submission" date="2015-09" db="EMBL/GenBank/DDBJ databases">
        <title>Genome announcement of multiple Pseudomonas syringae strains.</title>
        <authorList>
            <person name="Thakur S."/>
            <person name="Wang P.W."/>
            <person name="Gong Y."/>
            <person name="Weir B.S."/>
            <person name="Guttman D.S."/>
        </authorList>
    </citation>
    <scope>NUCLEOTIDE SEQUENCE [LARGE SCALE GENOMIC DNA]</scope>
    <source>
        <strain evidence="1 3">ICMP4091</strain>
    </source>
</reference>
<evidence type="ECO:0000313" key="3">
    <source>
        <dbReference type="Proteomes" id="UP000050474"/>
    </source>
</evidence>
<evidence type="ECO:0000313" key="1">
    <source>
        <dbReference type="EMBL" id="KPY83730.1"/>
    </source>
</evidence>
<reference evidence="2 4" key="2">
    <citation type="submission" date="2023-08" db="EMBL/GenBank/DDBJ databases">
        <title>Genomic and mutational analysis of Pseudomonas syringae pv. tagetis EB037 pathogenicity on sunflower.</title>
        <authorList>
            <person name="Maul J.E."/>
        </authorList>
    </citation>
    <scope>NUCLEOTIDE SEQUENCE [LARGE SCALE GENOMIC DNA]</scope>
    <source>
        <strain evidence="2 4">EB037_T1</strain>
    </source>
</reference>
<dbReference type="RefSeq" id="WP_157769210.1">
    <property type="nucleotide sequence ID" value="NZ_CP092923.1"/>
</dbReference>
<dbReference type="EMBL" id="LJRM01000142">
    <property type="protein sequence ID" value="KPY83730.1"/>
    <property type="molecule type" value="Genomic_DNA"/>
</dbReference>
<dbReference type="EMBL" id="JAVCQK010000006">
    <property type="protein sequence ID" value="MFH7516070.1"/>
    <property type="molecule type" value="Genomic_DNA"/>
</dbReference>
<dbReference type="Proteomes" id="UP001610657">
    <property type="component" value="Unassembled WGS sequence"/>
</dbReference>
<dbReference type="Proteomes" id="UP000050474">
    <property type="component" value="Unassembled WGS sequence"/>
</dbReference>
<keyword evidence="4" id="KW-1185">Reference proteome</keyword>
<dbReference type="GeneID" id="96218116"/>
<evidence type="ECO:0000313" key="4">
    <source>
        <dbReference type="Proteomes" id="UP001610657"/>
    </source>
</evidence>
<name>A0A0Q0AX36_9PSED</name>
<organism evidence="1 3">
    <name type="scientific">Pseudomonas syringae pv. tagetis</name>
    <dbReference type="NCBI Taxonomy" id="129140"/>
    <lineage>
        <taxon>Bacteria</taxon>
        <taxon>Pseudomonadati</taxon>
        <taxon>Pseudomonadota</taxon>
        <taxon>Gammaproteobacteria</taxon>
        <taxon>Pseudomonadales</taxon>
        <taxon>Pseudomonadaceae</taxon>
        <taxon>Pseudomonas</taxon>
    </lineage>
</organism>
<evidence type="ECO:0000313" key="2">
    <source>
        <dbReference type="EMBL" id="MFH7516070.1"/>
    </source>
</evidence>
<sequence length="56" mass="6554">MAKTNEQLCTIEHCVSMAKTSKHYAVRAKRNGTPRVAETYTQERKHWMNEARRFSA</sequence>
<dbReference type="PATRIC" id="fig|129140.3.peg.210"/>
<comment type="caution">
    <text evidence="1">The sequence shown here is derived from an EMBL/GenBank/DDBJ whole genome shotgun (WGS) entry which is preliminary data.</text>
</comment>